<keyword evidence="7" id="KW-0804">Transcription</keyword>
<feature type="compositionally biased region" description="Acidic residues" evidence="11">
    <location>
        <begin position="525"/>
        <end position="536"/>
    </location>
</feature>
<evidence type="ECO:0000256" key="10">
    <source>
        <dbReference type="PROSITE-ProRule" id="PRU00267"/>
    </source>
</evidence>
<gene>
    <name evidence="13" type="ORF">LAZ67_11000306</name>
</gene>
<dbReference type="Proteomes" id="UP001235939">
    <property type="component" value="Chromosome 11"/>
</dbReference>
<dbReference type="InterPro" id="IPR024954">
    <property type="entry name" value="SSRP1_DD"/>
</dbReference>
<dbReference type="SUPFAM" id="SSF50729">
    <property type="entry name" value="PH domain-like"/>
    <property type="match status" value="2"/>
</dbReference>
<dbReference type="InterPro" id="IPR035417">
    <property type="entry name" value="SSRP1/POB3_N"/>
</dbReference>
<evidence type="ECO:0000256" key="11">
    <source>
        <dbReference type="SAM" id="MobiDB-lite"/>
    </source>
</evidence>
<keyword evidence="3" id="KW-0158">Chromosome</keyword>
<evidence type="ECO:0000259" key="12">
    <source>
        <dbReference type="PROSITE" id="PS50118"/>
    </source>
</evidence>
<dbReference type="InterPro" id="IPR036910">
    <property type="entry name" value="HMG_box_dom_sf"/>
</dbReference>
<feature type="compositionally biased region" description="Polar residues" evidence="11">
    <location>
        <begin position="809"/>
        <end position="818"/>
    </location>
</feature>
<dbReference type="Pfam" id="PF17292">
    <property type="entry name" value="POB3_N"/>
    <property type="match status" value="1"/>
</dbReference>
<dbReference type="PANTHER" id="PTHR45849:SF1">
    <property type="entry name" value="FACT COMPLEX SUBUNIT SSRP1"/>
    <property type="match status" value="1"/>
</dbReference>
<feature type="compositionally biased region" description="Basic residues" evidence="11">
    <location>
        <begin position="629"/>
        <end position="642"/>
    </location>
</feature>
<feature type="region of interest" description="Disordered" evidence="11">
    <location>
        <begin position="506"/>
        <end position="672"/>
    </location>
</feature>
<evidence type="ECO:0000256" key="6">
    <source>
        <dbReference type="ARBA" id="ARBA00023015"/>
    </source>
</evidence>
<dbReference type="Pfam" id="PF08512">
    <property type="entry name" value="Rttp106-like_middle"/>
    <property type="match status" value="1"/>
</dbReference>
<feature type="compositionally biased region" description="Low complexity" evidence="11">
    <location>
        <begin position="778"/>
        <end position="787"/>
    </location>
</feature>
<keyword evidence="4" id="KW-0235">DNA replication</keyword>
<dbReference type="SUPFAM" id="SSF47095">
    <property type="entry name" value="HMG-box"/>
    <property type="match status" value="1"/>
</dbReference>
<dbReference type="PRINTS" id="PR00887">
    <property type="entry name" value="SSRCOGNITION"/>
</dbReference>
<evidence type="ECO:0000256" key="8">
    <source>
        <dbReference type="ARBA" id="ARBA00023204"/>
    </source>
</evidence>
<dbReference type="InterPro" id="IPR000969">
    <property type="entry name" value="SSRP1/POB3"/>
</dbReference>
<evidence type="ECO:0000256" key="5">
    <source>
        <dbReference type="ARBA" id="ARBA00022763"/>
    </source>
</evidence>
<dbReference type="InterPro" id="IPR011993">
    <property type="entry name" value="PH-like_dom_sf"/>
</dbReference>
<protein>
    <submittedName>
        <fullName evidence="13">SSRP1</fullName>
    </submittedName>
</protein>
<comment type="similarity">
    <text evidence="2">Belongs to the SSRP1 family.</text>
</comment>
<evidence type="ECO:0000313" key="14">
    <source>
        <dbReference type="Proteomes" id="UP001235939"/>
    </source>
</evidence>
<evidence type="ECO:0000256" key="7">
    <source>
        <dbReference type="ARBA" id="ARBA00023163"/>
    </source>
</evidence>
<dbReference type="Pfam" id="PF03531">
    <property type="entry name" value="SSrecog"/>
    <property type="match status" value="1"/>
</dbReference>
<dbReference type="Pfam" id="PF00505">
    <property type="entry name" value="HMG_box"/>
    <property type="match status" value="1"/>
</dbReference>
<proteinExistence type="inferred from homology"/>
<feature type="DNA-binding region" description="HMG box" evidence="10">
    <location>
        <begin position="664"/>
        <end position="730"/>
    </location>
</feature>
<feature type="region of interest" description="Disordered" evidence="11">
    <location>
        <begin position="731"/>
        <end position="818"/>
    </location>
</feature>
<dbReference type="CDD" id="cd13230">
    <property type="entry name" value="PH1_SSRP1-like"/>
    <property type="match status" value="1"/>
</dbReference>
<dbReference type="InterPro" id="IPR013719">
    <property type="entry name" value="RTT106/SPT16-like_middle_dom"/>
</dbReference>
<keyword evidence="9 10" id="KW-0539">Nucleus</keyword>
<feature type="compositionally biased region" description="Acidic residues" evidence="11">
    <location>
        <begin position="557"/>
        <end position="566"/>
    </location>
</feature>
<feature type="compositionally biased region" description="Basic and acidic residues" evidence="11">
    <location>
        <begin position="759"/>
        <end position="777"/>
    </location>
</feature>
<feature type="domain" description="HMG box" evidence="12">
    <location>
        <begin position="664"/>
        <end position="730"/>
    </location>
</feature>
<dbReference type="Gene3D" id="1.10.30.10">
    <property type="entry name" value="High mobility group box domain"/>
    <property type="match status" value="1"/>
</dbReference>
<accession>A0ABY6KYH8</accession>
<dbReference type="SMART" id="SM01287">
    <property type="entry name" value="Rtt106"/>
    <property type="match status" value="1"/>
</dbReference>
<sequence length="818" mass="92340">MDHLEFNEIYKEERGAMYHGRLKLTKQGIIFKNNKNGKVDNVPSGEVDALNWLRMARGPALRIMTKAGNVYRYTGFGDVEKDKLSKFFEVNYQVTLKVRDMSVKGWNWGTANFEGNSLLFNVDGGDLAFEVPLPYVSHCTSAKNEVTMEFHQNDDAPVQLCEMRFFIPSDPNSSQDTVQSNILEKADVIQATGDALVTFRELQCLTPRGRYDIKIFQTFIQLHGKTFDYKIPLATILRLFLLPHKDGRQIFFVLSLDPPIKQGQTRYHFLILLFNQDEDPVTVTLAASESDLQKYEDKIQKEMTGPTFEVISKIMKALVQRKITIPGNFKAPDLAPSDYFLFGLLKKELKGKRFDSDEDVQKVVQDFFHTLPKSTYKEGIYKLPERWRRCIESQVHVVQAMIIMCLYGTTGDVCSHTGAKCITCSYRAVNGLLYPLERGFIFVHKPPMHIRFEEISSVNFARSGGSTRSFDFEIEVKNGALYTFSSIEKEEYGKLFDFATQKNLRIKNRGGGGTTEKSSYNEELVNSDEEEGEPDAYLERMKKEGKQREEAGGGGSDSDDESDESFNPDKEGGGSDVAEEYDSNPPTSESSDEEGGGGEEKKKKKSPRHSDKGSSDGGSGDGSDEEKPKKKPKEPKKSKSAKTVKEPGMRKQRKKKKERDANKPKRPPSAYFLFLSDKREQIKRDNPGISITEITKKAGEMWKNESDKSKWDEEARIKKTEYAKAMADYLASGGGIKQEKDSGDEEDTKKKRSVKKKKESSPKKRAEGEDSAFKSKEYISSSASLSSSDEDSKPLKVKSEQMEVDSPPASDQNMSEDD</sequence>
<keyword evidence="6" id="KW-0805">Transcription regulation</keyword>
<comment type="subcellular location">
    <subcellularLocation>
        <location evidence="1">Chromosome</location>
    </subcellularLocation>
</comment>
<evidence type="ECO:0000256" key="2">
    <source>
        <dbReference type="ARBA" id="ARBA00010060"/>
    </source>
</evidence>
<keyword evidence="5" id="KW-0227">DNA damage</keyword>
<dbReference type="Gene3D" id="2.30.29.220">
    <property type="entry name" value="Structure-specific recognition protein (SSRP1)"/>
    <property type="match status" value="1"/>
</dbReference>
<feature type="compositionally biased region" description="Basic and acidic residues" evidence="11">
    <location>
        <begin position="537"/>
        <end position="551"/>
    </location>
</feature>
<keyword evidence="10" id="KW-0238">DNA-binding</keyword>
<reference evidence="13 14" key="1">
    <citation type="submission" date="2022-01" db="EMBL/GenBank/DDBJ databases">
        <title>A chromosomal length assembly of Cordylochernes scorpioides.</title>
        <authorList>
            <person name="Zeh D."/>
            <person name="Zeh J."/>
        </authorList>
    </citation>
    <scope>NUCLEOTIDE SEQUENCE [LARGE SCALE GENOMIC DNA]</scope>
    <source>
        <strain evidence="13">IN4F17</strain>
        <tissue evidence="13">Whole Body</tissue>
    </source>
</reference>
<keyword evidence="14" id="KW-1185">Reference proteome</keyword>
<dbReference type="PROSITE" id="PS50118">
    <property type="entry name" value="HMG_BOX_2"/>
    <property type="match status" value="1"/>
</dbReference>
<dbReference type="EMBL" id="CP092873">
    <property type="protein sequence ID" value="UYV73674.1"/>
    <property type="molecule type" value="Genomic_DNA"/>
</dbReference>
<organism evidence="13 14">
    <name type="scientific">Cordylochernes scorpioides</name>
    <dbReference type="NCBI Taxonomy" id="51811"/>
    <lineage>
        <taxon>Eukaryota</taxon>
        <taxon>Metazoa</taxon>
        <taxon>Ecdysozoa</taxon>
        <taxon>Arthropoda</taxon>
        <taxon>Chelicerata</taxon>
        <taxon>Arachnida</taxon>
        <taxon>Pseudoscorpiones</taxon>
        <taxon>Cheliferoidea</taxon>
        <taxon>Chernetidae</taxon>
        <taxon>Cordylochernes</taxon>
    </lineage>
</organism>
<evidence type="ECO:0000256" key="4">
    <source>
        <dbReference type="ARBA" id="ARBA00022705"/>
    </source>
</evidence>
<dbReference type="CDD" id="cd21994">
    <property type="entry name" value="HMG-box_SSRP1-like"/>
    <property type="match status" value="1"/>
</dbReference>
<feature type="compositionally biased region" description="Basic and acidic residues" evidence="11">
    <location>
        <begin position="790"/>
        <end position="801"/>
    </location>
</feature>
<evidence type="ECO:0000256" key="3">
    <source>
        <dbReference type="ARBA" id="ARBA00022454"/>
    </source>
</evidence>
<dbReference type="InterPro" id="IPR050454">
    <property type="entry name" value="RTT106/SSRP1_HistChap/FACT"/>
</dbReference>
<dbReference type="Gene3D" id="2.30.29.30">
    <property type="entry name" value="Pleckstrin-homology domain (PH domain)/Phosphotyrosine-binding domain (PTB)"/>
    <property type="match status" value="2"/>
</dbReference>
<keyword evidence="8" id="KW-0234">DNA repair</keyword>
<dbReference type="Pfam" id="PF21103">
    <property type="entry name" value="PH1_SSRP1-like"/>
    <property type="match status" value="1"/>
</dbReference>
<dbReference type="InterPro" id="IPR048993">
    <property type="entry name" value="SSRP1-like_PH1"/>
</dbReference>
<dbReference type="InterPro" id="IPR009071">
    <property type="entry name" value="HMG_box_dom"/>
</dbReference>
<evidence type="ECO:0000256" key="1">
    <source>
        <dbReference type="ARBA" id="ARBA00004286"/>
    </source>
</evidence>
<dbReference type="InterPro" id="IPR038167">
    <property type="entry name" value="SSRP1_sf"/>
</dbReference>
<dbReference type="PANTHER" id="PTHR45849">
    <property type="entry name" value="FACT COMPLEX SUBUNIT SSRP1"/>
    <property type="match status" value="1"/>
</dbReference>
<dbReference type="CDD" id="cd13231">
    <property type="entry name" value="PH2_SSRP1-like"/>
    <property type="match status" value="1"/>
</dbReference>
<evidence type="ECO:0000256" key="9">
    <source>
        <dbReference type="ARBA" id="ARBA00023242"/>
    </source>
</evidence>
<dbReference type="SMART" id="SM00398">
    <property type="entry name" value="HMG"/>
    <property type="match status" value="1"/>
</dbReference>
<evidence type="ECO:0000313" key="13">
    <source>
        <dbReference type="EMBL" id="UYV73674.1"/>
    </source>
</evidence>
<dbReference type="Gene3D" id="2.30.29.150">
    <property type="match status" value="1"/>
</dbReference>
<name>A0ABY6KYH8_9ARAC</name>